<dbReference type="Pfam" id="PF00126">
    <property type="entry name" value="HTH_1"/>
    <property type="match status" value="1"/>
</dbReference>
<dbReference type="PROSITE" id="PS50931">
    <property type="entry name" value="HTH_LYSR"/>
    <property type="match status" value="1"/>
</dbReference>
<reference evidence="6 7" key="1">
    <citation type="journal article" date="2022" name="Mar. Drugs">
        <title>Bioassay-Guided Fractionation Leads to the Detection of Cholic Acid Generated by the Rare Thalassomonas sp.</title>
        <authorList>
            <person name="Pheiffer F."/>
            <person name="Schneider Y.K."/>
            <person name="Hansen E.H."/>
            <person name="Andersen J.H."/>
            <person name="Isaksson J."/>
            <person name="Busche T."/>
            <person name="R C."/>
            <person name="Kalinowski J."/>
            <person name="Zyl L.V."/>
            <person name="Trindade M."/>
        </authorList>
    </citation>
    <scope>NUCLEOTIDE SEQUENCE [LARGE SCALE GENOMIC DNA]</scope>
    <source>
        <strain evidence="6 7">A5K-61T</strain>
    </source>
</reference>
<dbReference type="RefSeq" id="WP_274049697.1">
    <property type="nucleotide sequence ID" value="NZ_CP059693.1"/>
</dbReference>
<dbReference type="Proteomes" id="UP001215231">
    <property type="component" value="Chromosome"/>
</dbReference>
<keyword evidence="7" id="KW-1185">Reference proteome</keyword>
<gene>
    <name evidence="6" type="ORF">H3N35_15525</name>
</gene>
<sequence length="319" mass="35691">MNGSFDFDLKSLEIFVYTVDSGNMTLAAERLGTTQSAVSQNLANLEKSLQVKLLDRTVRPLEMTTAGRFFYDSATKMLTLAQKTNEDMHQSKFSHLDHVNIAMVDSLVTALGPSLIAALKGRATSWSVNTGLSHLHANALLSRHVDMILSDDALEEHAELKRYRILREPFVLVLPKGHQGQVEHLPKLLKTLGLIRYSANSLIGITVERYLKRMSVEPPVSLRLDNTFAILSSVAAGLGWTITTPLCLFQNGIRHLELDCYPLPGEPLYRNLTLVSRHNELWELPKVIADDSRLILQDNFLGYVEQHLSWLGHEIKIGG</sequence>
<dbReference type="InterPro" id="IPR005119">
    <property type="entry name" value="LysR_subst-bd"/>
</dbReference>
<evidence type="ECO:0000313" key="6">
    <source>
        <dbReference type="EMBL" id="WDE09729.1"/>
    </source>
</evidence>
<dbReference type="PANTHER" id="PTHR30126:SF40">
    <property type="entry name" value="HTH-TYPE TRANSCRIPTIONAL REGULATOR GLTR"/>
    <property type="match status" value="1"/>
</dbReference>
<dbReference type="SUPFAM" id="SSF53850">
    <property type="entry name" value="Periplasmic binding protein-like II"/>
    <property type="match status" value="1"/>
</dbReference>
<evidence type="ECO:0000259" key="5">
    <source>
        <dbReference type="PROSITE" id="PS50931"/>
    </source>
</evidence>
<dbReference type="PANTHER" id="PTHR30126">
    <property type="entry name" value="HTH-TYPE TRANSCRIPTIONAL REGULATOR"/>
    <property type="match status" value="1"/>
</dbReference>
<keyword evidence="3" id="KW-0238">DNA-binding</keyword>
<dbReference type="PRINTS" id="PR00039">
    <property type="entry name" value="HTHLYSR"/>
</dbReference>
<organism evidence="6 7">
    <name type="scientific">Thalassomonas haliotis</name>
    <dbReference type="NCBI Taxonomy" id="485448"/>
    <lineage>
        <taxon>Bacteria</taxon>
        <taxon>Pseudomonadati</taxon>
        <taxon>Pseudomonadota</taxon>
        <taxon>Gammaproteobacteria</taxon>
        <taxon>Alteromonadales</taxon>
        <taxon>Colwelliaceae</taxon>
        <taxon>Thalassomonas</taxon>
    </lineage>
</organism>
<dbReference type="Gene3D" id="3.40.190.290">
    <property type="match status" value="1"/>
</dbReference>
<keyword evidence="4" id="KW-0804">Transcription</keyword>
<feature type="domain" description="HTH lysR-type" evidence="5">
    <location>
        <begin position="7"/>
        <end position="64"/>
    </location>
</feature>
<dbReference type="Pfam" id="PF03466">
    <property type="entry name" value="LysR_substrate"/>
    <property type="match status" value="1"/>
</dbReference>
<dbReference type="Gene3D" id="1.10.10.10">
    <property type="entry name" value="Winged helix-like DNA-binding domain superfamily/Winged helix DNA-binding domain"/>
    <property type="match status" value="1"/>
</dbReference>
<evidence type="ECO:0000256" key="1">
    <source>
        <dbReference type="ARBA" id="ARBA00009437"/>
    </source>
</evidence>
<comment type="similarity">
    <text evidence="1">Belongs to the LysR transcriptional regulatory family.</text>
</comment>
<dbReference type="EMBL" id="CP059693">
    <property type="protein sequence ID" value="WDE09729.1"/>
    <property type="molecule type" value="Genomic_DNA"/>
</dbReference>
<dbReference type="InterPro" id="IPR036390">
    <property type="entry name" value="WH_DNA-bd_sf"/>
</dbReference>
<accession>A0ABY7V9K8</accession>
<dbReference type="InterPro" id="IPR000847">
    <property type="entry name" value="LysR_HTH_N"/>
</dbReference>
<evidence type="ECO:0000256" key="2">
    <source>
        <dbReference type="ARBA" id="ARBA00023015"/>
    </source>
</evidence>
<evidence type="ECO:0000256" key="3">
    <source>
        <dbReference type="ARBA" id="ARBA00023125"/>
    </source>
</evidence>
<proteinExistence type="inferred from homology"/>
<evidence type="ECO:0000256" key="4">
    <source>
        <dbReference type="ARBA" id="ARBA00023163"/>
    </source>
</evidence>
<dbReference type="SUPFAM" id="SSF46785">
    <property type="entry name" value="Winged helix' DNA-binding domain"/>
    <property type="match status" value="1"/>
</dbReference>
<keyword evidence="2" id="KW-0805">Transcription regulation</keyword>
<evidence type="ECO:0000313" key="7">
    <source>
        <dbReference type="Proteomes" id="UP001215231"/>
    </source>
</evidence>
<dbReference type="InterPro" id="IPR036388">
    <property type="entry name" value="WH-like_DNA-bd_sf"/>
</dbReference>
<name>A0ABY7V9K8_9GAMM</name>
<protein>
    <submittedName>
        <fullName evidence="6">LysR family transcriptional regulator</fullName>
    </submittedName>
</protein>